<keyword evidence="3" id="KW-1185">Reference proteome</keyword>
<evidence type="ECO:0000259" key="1">
    <source>
        <dbReference type="PROSITE" id="PS50983"/>
    </source>
</evidence>
<dbReference type="EMBL" id="CP102845">
    <property type="protein sequence ID" value="UVF19019.1"/>
    <property type="molecule type" value="Genomic_DNA"/>
</dbReference>
<dbReference type="InterPro" id="IPR050902">
    <property type="entry name" value="ABC_Transporter_SBP"/>
</dbReference>
<protein>
    <submittedName>
        <fullName evidence="2">ABC transporter substrate-binding protein</fullName>
    </submittedName>
</protein>
<feature type="domain" description="Fe/B12 periplasmic-binding" evidence="1">
    <location>
        <begin position="23"/>
        <end position="273"/>
    </location>
</feature>
<dbReference type="PANTHER" id="PTHR30535">
    <property type="entry name" value="VITAMIN B12-BINDING PROTEIN"/>
    <property type="match status" value="1"/>
</dbReference>
<proteinExistence type="predicted"/>
<dbReference type="CDD" id="cd00636">
    <property type="entry name" value="TroA-like"/>
    <property type="match status" value="1"/>
</dbReference>
<organism evidence="2 3">
    <name type="scientific">Microvirga terrae</name>
    <dbReference type="NCBI Taxonomy" id="2740529"/>
    <lineage>
        <taxon>Bacteria</taxon>
        <taxon>Pseudomonadati</taxon>
        <taxon>Pseudomonadota</taxon>
        <taxon>Alphaproteobacteria</taxon>
        <taxon>Hyphomicrobiales</taxon>
        <taxon>Methylobacteriaceae</taxon>
        <taxon>Microvirga</taxon>
    </lineage>
</organism>
<reference evidence="2" key="1">
    <citation type="submission" date="2022-08" db="EMBL/GenBank/DDBJ databases">
        <title>Microvirga terrae sp. nov., isolated from soil.</title>
        <authorList>
            <person name="Kim K.H."/>
            <person name="Seo Y.L."/>
            <person name="Kim J.M."/>
            <person name="Lee J.K."/>
            <person name="Han D.M."/>
            <person name="Jeon C.O."/>
        </authorList>
    </citation>
    <scope>NUCLEOTIDE SEQUENCE</scope>
    <source>
        <strain evidence="2">R24</strain>
    </source>
</reference>
<accession>A0ABY5RQ34</accession>
<sequence>MLLLPFLTTFIPGDTQAHARPERIASLNLCTDQLLLALADRSQIASLSRLARDPSIAFLADQAGAVPLNDGSAESIIVERPDLVLTGTYGQREQVALLSRQGIDVLSLGPWENLADGRSQIRTLARRLGQPERGEALIALIDAALERARGTVPEGQSILSLERGGWVTSPRSPLGEILVRMGFKLHQEALGLVEGGVARLERIVTTPPAFMLLDAATDQAVDNGTALLLHPALAEAVPPSRRLVLPGKLTICGGPSTPAAIDHLGAEARAKVR</sequence>
<gene>
    <name evidence="2" type="ORF">HPT29_021555</name>
</gene>
<dbReference type="PROSITE" id="PS50983">
    <property type="entry name" value="FE_B12_PBP"/>
    <property type="match status" value="1"/>
</dbReference>
<name>A0ABY5RQ34_9HYPH</name>
<dbReference type="SUPFAM" id="SSF53807">
    <property type="entry name" value="Helical backbone' metal receptor"/>
    <property type="match status" value="1"/>
</dbReference>
<dbReference type="InterPro" id="IPR002491">
    <property type="entry name" value="ABC_transptr_periplasmic_BD"/>
</dbReference>
<dbReference type="PANTHER" id="PTHR30535:SF34">
    <property type="entry name" value="MOLYBDATE-BINDING PROTEIN MOLA"/>
    <property type="match status" value="1"/>
</dbReference>
<evidence type="ECO:0000313" key="3">
    <source>
        <dbReference type="Proteomes" id="UP001017257"/>
    </source>
</evidence>
<evidence type="ECO:0000313" key="2">
    <source>
        <dbReference type="EMBL" id="UVF19019.1"/>
    </source>
</evidence>
<dbReference type="Gene3D" id="3.40.50.1980">
    <property type="entry name" value="Nitrogenase molybdenum iron protein domain"/>
    <property type="match status" value="2"/>
</dbReference>
<dbReference type="Proteomes" id="UP001017257">
    <property type="component" value="Chromosome"/>
</dbReference>
<dbReference type="RefSeq" id="WP_259060247.1">
    <property type="nucleotide sequence ID" value="NZ_CP102845.1"/>
</dbReference>
<dbReference type="Pfam" id="PF01497">
    <property type="entry name" value="Peripla_BP_2"/>
    <property type="match status" value="1"/>
</dbReference>